<feature type="transmembrane region" description="Helical" evidence="3">
    <location>
        <begin position="37"/>
        <end position="62"/>
    </location>
</feature>
<dbReference type="PROSITE" id="PS00615">
    <property type="entry name" value="C_TYPE_LECTIN_1"/>
    <property type="match status" value="1"/>
</dbReference>
<keyword evidence="1" id="KW-0430">Lectin</keyword>
<dbReference type="SMART" id="SM00034">
    <property type="entry name" value="CLECT"/>
    <property type="match status" value="1"/>
</dbReference>
<keyword evidence="5" id="KW-1185">Reference proteome</keyword>
<dbReference type="KEGG" id="pcw:110218459"/>
<reference evidence="6" key="1">
    <citation type="submission" date="2025-08" db="UniProtKB">
        <authorList>
            <consortium name="RefSeq"/>
        </authorList>
    </citation>
    <scope>IDENTIFICATION</scope>
    <source>
        <tissue evidence="6">Spleen</tissue>
    </source>
</reference>
<keyword evidence="3" id="KW-1133">Transmembrane helix</keyword>
<dbReference type="InterPro" id="IPR016187">
    <property type="entry name" value="CTDL_fold"/>
</dbReference>
<organism evidence="5 6">
    <name type="scientific">Phascolarctos cinereus</name>
    <name type="common">Koala</name>
    <dbReference type="NCBI Taxonomy" id="38626"/>
    <lineage>
        <taxon>Eukaryota</taxon>
        <taxon>Metazoa</taxon>
        <taxon>Chordata</taxon>
        <taxon>Craniata</taxon>
        <taxon>Vertebrata</taxon>
        <taxon>Euteleostomi</taxon>
        <taxon>Mammalia</taxon>
        <taxon>Metatheria</taxon>
        <taxon>Diprotodontia</taxon>
        <taxon>Phascolarctidae</taxon>
        <taxon>Phascolarctos</taxon>
    </lineage>
</organism>
<evidence type="ECO:0000259" key="4">
    <source>
        <dbReference type="PROSITE" id="PS50041"/>
    </source>
</evidence>
<dbReference type="InParanoid" id="A0A6P5LG66"/>
<dbReference type="Gene3D" id="3.10.100.10">
    <property type="entry name" value="Mannose-Binding Protein A, subunit A"/>
    <property type="match status" value="1"/>
</dbReference>
<dbReference type="InterPro" id="IPR016186">
    <property type="entry name" value="C-type_lectin-like/link_sf"/>
</dbReference>
<evidence type="ECO:0000256" key="2">
    <source>
        <dbReference type="ARBA" id="ARBA00023157"/>
    </source>
</evidence>
<protein>
    <submittedName>
        <fullName evidence="6">C-type lectin domain family 4 member F-like</fullName>
    </submittedName>
</protein>
<sequence length="246" mass="28157">MDTENIYMNIHTRKPPLKSLDVNPKAETQPAYKNLRILYAVLIFFALMLVASLTATIILYSWENTCLRLHGKPVPCDCIDNSTLVAMETEKSYLEKLNTSYQALQHKYRTVLTLVSEGWKLHDGNIYYFSNEKKPWAEAQKSCVSKNSNLTSVTSEKEQAFLYQTSTETSWIGLTDKGSEGIWHWVDGNPYNQSKNEGFWRANQPDNWDQGNGSTEDCVHMIPGNLKSWNDANCNLSQKWICKISL</sequence>
<dbReference type="InterPro" id="IPR001304">
    <property type="entry name" value="C-type_lectin-like"/>
</dbReference>
<keyword evidence="3" id="KW-0472">Membrane</keyword>
<evidence type="ECO:0000313" key="5">
    <source>
        <dbReference type="Proteomes" id="UP000515140"/>
    </source>
</evidence>
<evidence type="ECO:0000313" key="6">
    <source>
        <dbReference type="RefSeq" id="XP_020856858.1"/>
    </source>
</evidence>
<gene>
    <name evidence="6" type="primary">LOC110218459</name>
</gene>
<dbReference type="InterPro" id="IPR018378">
    <property type="entry name" value="C-type_lectin_CS"/>
</dbReference>
<dbReference type="Pfam" id="PF00059">
    <property type="entry name" value="Lectin_C"/>
    <property type="match status" value="1"/>
</dbReference>
<accession>A0A6P5LG66</accession>
<keyword evidence="2" id="KW-1015">Disulfide bond</keyword>
<dbReference type="Proteomes" id="UP000515140">
    <property type="component" value="Unplaced"/>
</dbReference>
<dbReference type="GeneID" id="110218459"/>
<dbReference type="GO" id="GO:0030246">
    <property type="term" value="F:carbohydrate binding"/>
    <property type="evidence" value="ECO:0007669"/>
    <property type="project" value="UniProtKB-KW"/>
</dbReference>
<dbReference type="AlphaFoldDB" id="A0A6P5LG66"/>
<dbReference type="CDD" id="cd03590">
    <property type="entry name" value="CLECT_DC-SIGN_like"/>
    <property type="match status" value="1"/>
</dbReference>
<feature type="domain" description="C-type lectin" evidence="4">
    <location>
        <begin position="122"/>
        <end position="243"/>
    </location>
</feature>
<dbReference type="PANTHER" id="PTHR22803">
    <property type="entry name" value="MANNOSE, PHOSPHOLIPASE, LECTIN RECEPTOR RELATED"/>
    <property type="match status" value="1"/>
</dbReference>
<dbReference type="InterPro" id="IPR050111">
    <property type="entry name" value="C-type_lectin/snaclec_domain"/>
</dbReference>
<proteinExistence type="predicted"/>
<dbReference type="PROSITE" id="PS50041">
    <property type="entry name" value="C_TYPE_LECTIN_2"/>
    <property type="match status" value="1"/>
</dbReference>
<evidence type="ECO:0000256" key="3">
    <source>
        <dbReference type="SAM" id="Phobius"/>
    </source>
</evidence>
<name>A0A6P5LG66_PHACI</name>
<dbReference type="SUPFAM" id="SSF56436">
    <property type="entry name" value="C-type lectin-like"/>
    <property type="match status" value="1"/>
</dbReference>
<dbReference type="RefSeq" id="XP_020856858.1">
    <property type="nucleotide sequence ID" value="XM_021001199.1"/>
</dbReference>
<keyword evidence="3" id="KW-0812">Transmembrane</keyword>
<dbReference type="InterPro" id="IPR033989">
    <property type="entry name" value="CD209-like_CTLD"/>
</dbReference>
<evidence type="ECO:0000256" key="1">
    <source>
        <dbReference type="ARBA" id="ARBA00022734"/>
    </source>
</evidence>